<dbReference type="Gene3D" id="3.40.1620.10">
    <property type="entry name" value="YefM-like domain"/>
    <property type="match status" value="1"/>
</dbReference>
<dbReference type="OrthoDB" id="574074at2"/>
<dbReference type="Pfam" id="PF02604">
    <property type="entry name" value="PhdYeFM_antitox"/>
    <property type="match status" value="1"/>
</dbReference>
<protein>
    <recommendedName>
        <fullName evidence="2">Antitoxin</fullName>
    </recommendedName>
</protein>
<organism evidence="3 4">
    <name type="scientific">Hyella patelloides LEGE 07179</name>
    <dbReference type="NCBI Taxonomy" id="945734"/>
    <lineage>
        <taxon>Bacteria</taxon>
        <taxon>Bacillati</taxon>
        <taxon>Cyanobacteriota</taxon>
        <taxon>Cyanophyceae</taxon>
        <taxon>Pleurocapsales</taxon>
        <taxon>Hyellaceae</taxon>
        <taxon>Hyella</taxon>
    </lineage>
</organism>
<accession>A0A563VR88</accession>
<dbReference type="AlphaFoldDB" id="A0A563VR88"/>
<dbReference type="SUPFAM" id="SSF143120">
    <property type="entry name" value="YefM-like"/>
    <property type="match status" value="1"/>
</dbReference>
<dbReference type="EMBL" id="CAACVJ010000146">
    <property type="protein sequence ID" value="VEP13982.1"/>
    <property type="molecule type" value="Genomic_DNA"/>
</dbReference>
<comment type="function">
    <text evidence="2">Antitoxin component of a type II toxin-antitoxin (TA) system.</text>
</comment>
<evidence type="ECO:0000313" key="4">
    <source>
        <dbReference type="Proteomes" id="UP000320055"/>
    </source>
</evidence>
<dbReference type="RefSeq" id="WP_144864806.1">
    <property type="nucleotide sequence ID" value="NZ_LR213784.1"/>
</dbReference>
<dbReference type="InterPro" id="IPR036165">
    <property type="entry name" value="YefM-like_sf"/>
</dbReference>
<evidence type="ECO:0000256" key="2">
    <source>
        <dbReference type="RuleBase" id="RU362080"/>
    </source>
</evidence>
<name>A0A563VR88_9CYAN</name>
<sequence>MTYHVTADYASKNFNEIIQRAKIEAEGVTIVKDNQSFVLIDREELEALIETAELLQIPDILTDVSQARKEYQQQETLAMEDVFG</sequence>
<reference evidence="3 4" key="1">
    <citation type="submission" date="2019-01" db="EMBL/GenBank/DDBJ databases">
        <authorList>
            <person name="Brito A."/>
        </authorList>
    </citation>
    <scope>NUCLEOTIDE SEQUENCE [LARGE SCALE GENOMIC DNA]</scope>
    <source>
        <strain evidence="3">1</strain>
    </source>
</reference>
<dbReference type="InterPro" id="IPR006442">
    <property type="entry name" value="Antitoxin_Phd/YefM"/>
</dbReference>
<evidence type="ECO:0000313" key="3">
    <source>
        <dbReference type="EMBL" id="VEP13982.1"/>
    </source>
</evidence>
<dbReference type="Proteomes" id="UP000320055">
    <property type="component" value="Unassembled WGS sequence"/>
</dbReference>
<proteinExistence type="inferred from homology"/>
<keyword evidence="4" id="KW-1185">Reference proteome</keyword>
<gene>
    <name evidence="3" type="ORF">H1P_230046</name>
</gene>
<evidence type="ECO:0000256" key="1">
    <source>
        <dbReference type="ARBA" id="ARBA00009981"/>
    </source>
</evidence>
<comment type="similarity">
    <text evidence="1 2">Belongs to the phD/YefM antitoxin family.</text>
</comment>
<dbReference type="NCBIfam" id="TIGR01552">
    <property type="entry name" value="phd_fam"/>
    <property type="match status" value="1"/>
</dbReference>